<dbReference type="Proteomes" id="UP000652176">
    <property type="component" value="Unassembled WGS sequence"/>
</dbReference>
<protein>
    <recommendedName>
        <fullName evidence="7">Endolytic murein transglycosylase</fullName>
        <ecNumber evidence="7">4.2.2.29</ecNumber>
    </recommendedName>
    <alternativeName>
        <fullName evidence="7">Peptidoglycan lytic transglycosylase</fullName>
    </alternativeName>
    <alternativeName>
        <fullName evidence="7">Peptidoglycan polymerization terminase</fullName>
    </alternativeName>
</protein>
<keyword evidence="2 7" id="KW-0812">Transmembrane</keyword>
<reference evidence="8 9" key="1">
    <citation type="submission" date="2020-09" db="EMBL/GenBank/DDBJ databases">
        <title>Methylomonas albis sp. nov. and Methylomonas fluvii sp. nov.: Two cold-adapted methanotrophs from the River Elbe and an amended description of Methylovulum psychrotolerans strain Eb1.</title>
        <authorList>
            <person name="Bussmann I.K."/>
            <person name="Klings K.-W."/>
            <person name="Warnstedt J."/>
            <person name="Hoppert M."/>
            <person name="Saborowski A."/>
            <person name="Horn F."/>
            <person name="Liebner S."/>
        </authorList>
    </citation>
    <scope>NUCLEOTIDE SEQUENCE [LARGE SCALE GENOMIC DNA]</scope>
    <source>
        <strain evidence="8 9">EbA</strain>
    </source>
</reference>
<keyword evidence="6 7" id="KW-0961">Cell wall biogenesis/degradation</keyword>
<dbReference type="CDD" id="cd08010">
    <property type="entry name" value="MltG_like"/>
    <property type="match status" value="1"/>
</dbReference>
<keyword evidence="4 7" id="KW-0472">Membrane</keyword>
<evidence type="ECO:0000256" key="5">
    <source>
        <dbReference type="ARBA" id="ARBA00023239"/>
    </source>
</evidence>
<comment type="caution">
    <text evidence="8">The sequence shown here is derived from an EMBL/GenBank/DDBJ whole genome shotgun (WGS) entry which is preliminary data.</text>
</comment>
<name>A0ABR9CW99_9GAMM</name>
<keyword evidence="3 7" id="KW-1133">Transmembrane helix</keyword>
<proteinExistence type="inferred from homology"/>
<evidence type="ECO:0000256" key="3">
    <source>
        <dbReference type="ARBA" id="ARBA00022989"/>
    </source>
</evidence>
<keyword evidence="1 7" id="KW-1003">Cell membrane</keyword>
<evidence type="ECO:0000256" key="1">
    <source>
        <dbReference type="ARBA" id="ARBA00022475"/>
    </source>
</evidence>
<evidence type="ECO:0000313" key="8">
    <source>
        <dbReference type="EMBL" id="MBD9355143.1"/>
    </source>
</evidence>
<evidence type="ECO:0000256" key="4">
    <source>
        <dbReference type="ARBA" id="ARBA00023136"/>
    </source>
</evidence>
<dbReference type="PANTHER" id="PTHR30518">
    <property type="entry name" value="ENDOLYTIC MUREIN TRANSGLYCOSYLASE"/>
    <property type="match status" value="1"/>
</dbReference>
<organism evidence="8 9">
    <name type="scientific">Methylomonas albis</name>
    <dbReference type="NCBI Taxonomy" id="1854563"/>
    <lineage>
        <taxon>Bacteria</taxon>
        <taxon>Pseudomonadati</taxon>
        <taxon>Pseudomonadota</taxon>
        <taxon>Gammaproteobacteria</taxon>
        <taxon>Methylococcales</taxon>
        <taxon>Methylococcaceae</taxon>
        <taxon>Methylomonas</taxon>
    </lineage>
</organism>
<gene>
    <name evidence="7 8" type="primary">mltG</name>
    <name evidence="8" type="ORF">IE877_04495</name>
</gene>
<dbReference type="PANTHER" id="PTHR30518:SF2">
    <property type="entry name" value="ENDOLYTIC MUREIN TRANSGLYCOSYLASE"/>
    <property type="match status" value="1"/>
</dbReference>
<dbReference type="EC" id="4.2.2.29" evidence="7"/>
<keyword evidence="5 7" id="KW-0456">Lyase</keyword>
<evidence type="ECO:0000256" key="2">
    <source>
        <dbReference type="ARBA" id="ARBA00022692"/>
    </source>
</evidence>
<keyword evidence="7" id="KW-0997">Cell inner membrane</keyword>
<accession>A0ABR9CW99</accession>
<evidence type="ECO:0000256" key="6">
    <source>
        <dbReference type="ARBA" id="ARBA00023316"/>
    </source>
</evidence>
<dbReference type="EMBL" id="JACXSS010000001">
    <property type="protein sequence ID" value="MBD9355143.1"/>
    <property type="molecule type" value="Genomic_DNA"/>
</dbReference>
<sequence length="329" mass="37577">MFRSIIAFTLLMVLGLVSIWAGMHYHLILKKPVVMTETVIEIRKGDTLESVVKNLRAQQVTVNRLWFRLFAYRHNLDHLLKVGEYVLAKGATAADILQQLTDGKTRKYSITFLEGWSFKQVFNTIKSNPNLQHTLTDNQLEELMAQIGSDKNHPEGLFFPDTYFFEKNTSDVDLLKRAHERMQAVLNEEWQKRDDGVPLENPYEALILASIVEKETGAGEERRKIAGVFARRLKKGMLLQTDPTVIYGMGDDYHGDIRHKDLREPTPYNTYIIEGLPPTPIAMPGKQAIVAALHPDHSDAIFFVARGNGRHAFSATLAEHEKYVDQYQR</sequence>
<dbReference type="InterPro" id="IPR003770">
    <property type="entry name" value="MLTG-like"/>
</dbReference>
<comment type="similarity">
    <text evidence="7">Belongs to the transglycosylase MltG family.</text>
</comment>
<dbReference type="Gene3D" id="3.30.1490.480">
    <property type="entry name" value="Endolytic murein transglycosylase"/>
    <property type="match status" value="1"/>
</dbReference>
<dbReference type="RefSeq" id="WP_192373544.1">
    <property type="nucleotide sequence ID" value="NZ_CAJHIV010000001.1"/>
</dbReference>
<dbReference type="HAMAP" id="MF_02065">
    <property type="entry name" value="MltG"/>
    <property type="match status" value="1"/>
</dbReference>
<dbReference type="NCBIfam" id="TIGR00247">
    <property type="entry name" value="endolytic transglycosylase MltG"/>
    <property type="match status" value="1"/>
</dbReference>
<comment type="function">
    <text evidence="7">Functions as a peptidoglycan terminase that cleaves nascent peptidoglycan strands endolytically to terminate their elongation.</text>
</comment>
<dbReference type="Pfam" id="PF02618">
    <property type="entry name" value="YceG"/>
    <property type="match status" value="1"/>
</dbReference>
<evidence type="ECO:0000313" key="9">
    <source>
        <dbReference type="Proteomes" id="UP000652176"/>
    </source>
</evidence>
<dbReference type="Gene3D" id="3.30.160.60">
    <property type="entry name" value="Classic Zinc Finger"/>
    <property type="match status" value="1"/>
</dbReference>
<comment type="catalytic activity">
    <reaction evidence="7">
        <text>a peptidoglycan chain = a peptidoglycan chain with N-acetyl-1,6-anhydromuramyl-[peptide] at the reducing end + a peptidoglycan chain with N-acetylglucosamine at the non-reducing end.</text>
        <dbReference type="EC" id="4.2.2.29"/>
    </reaction>
</comment>
<evidence type="ECO:0000256" key="7">
    <source>
        <dbReference type="HAMAP-Rule" id="MF_02065"/>
    </source>
</evidence>
<keyword evidence="9" id="KW-1185">Reference proteome</keyword>
<feature type="site" description="Important for catalytic activity" evidence="7">
    <location>
        <position position="215"/>
    </location>
</feature>